<dbReference type="InterPro" id="IPR011006">
    <property type="entry name" value="CheY-like_superfamily"/>
</dbReference>
<evidence type="ECO:0000313" key="6">
    <source>
        <dbReference type="EMBL" id="MDT3281572.1"/>
    </source>
</evidence>
<feature type="domain" description="GGDEF" evidence="5">
    <location>
        <begin position="174"/>
        <end position="310"/>
    </location>
</feature>
<dbReference type="SUPFAM" id="SSF52172">
    <property type="entry name" value="CheY-like"/>
    <property type="match status" value="1"/>
</dbReference>
<keyword evidence="7" id="KW-1185">Reference proteome</keyword>
<dbReference type="Pfam" id="PF00072">
    <property type="entry name" value="Response_reg"/>
    <property type="match status" value="1"/>
</dbReference>
<dbReference type="PANTHER" id="PTHR45138:SF9">
    <property type="entry name" value="DIGUANYLATE CYCLASE DGCM-RELATED"/>
    <property type="match status" value="1"/>
</dbReference>
<dbReference type="CDD" id="cd01949">
    <property type="entry name" value="GGDEF"/>
    <property type="match status" value="1"/>
</dbReference>
<proteinExistence type="predicted"/>
<evidence type="ECO:0000259" key="5">
    <source>
        <dbReference type="PROSITE" id="PS50887"/>
    </source>
</evidence>
<sequence length="312" mass="35100">MHLTEIIPQANRMKGKILVVDDQPLNIKILHQLFHEDYEMFMATNGEQAINVCQNELPDLVLLDIEMPGMTGYEVCQRLKADPATANICIIFVTAHFDEQEEVKGFQLGAADFIHKPINPIITNARVNNQFILKQQADLLQSIALLDGLTGVANRHLFEQRLPEICKYCCRNSAPLSVVMLDVDSFKLFNDRYGHQEGDQCLRLVAKALRTAIHRPNDLVARYGGEEFICLLPDTQHLGAMHIAQLIVNAVQALHIEHLGSSFQEVTISAGVASMQPHRHLKWQTLIESADKQLYLAKEHGRNQVSGVSLLR</sequence>
<dbReference type="EC" id="2.7.7.65" evidence="1"/>
<dbReference type="InterPro" id="IPR043128">
    <property type="entry name" value="Rev_trsase/Diguanyl_cyclase"/>
</dbReference>
<dbReference type="Gene3D" id="3.30.70.270">
    <property type="match status" value="1"/>
</dbReference>
<evidence type="ECO:0000259" key="4">
    <source>
        <dbReference type="PROSITE" id="PS50110"/>
    </source>
</evidence>
<organism evidence="6 7">
    <name type="scientific">Shewanella scandinavica</name>
    <dbReference type="NCBI Taxonomy" id="3063538"/>
    <lineage>
        <taxon>Bacteria</taxon>
        <taxon>Pseudomonadati</taxon>
        <taxon>Pseudomonadota</taxon>
        <taxon>Gammaproteobacteria</taxon>
        <taxon>Alteromonadales</taxon>
        <taxon>Shewanellaceae</taxon>
        <taxon>Shewanella</taxon>
    </lineage>
</organism>
<comment type="caution">
    <text evidence="6">The sequence shown here is derived from an EMBL/GenBank/DDBJ whole genome shotgun (WGS) entry which is preliminary data.</text>
</comment>
<dbReference type="PROSITE" id="PS50110">
    <property type="entry name" value="RESPONSE_REGULATORY"/>
    <property type="match status" value="1"/>
</dbReference>
<dbReference type="EMBL" id="JAUOES010000017">
    <property type="protein sequence ID" value="MDT3281572.1"/>
    <property type="molecule type" value="Genomic_DNA"/>
</dbReference>
<comment type="catalytic activity">
    <reaction evidence="2">
        <text>2 GTP = 3',3'-c-di-GMP + 2 diphosphate</text>
        <dbReference type="Rhea" id="RHEA:24898"/>
        <dbReference type="ChEBI" id="CHEBI:33019"/>
        <dbReference type="ChEBI" id="CHEBI:37565"/>
        <dbReference type="ChEBI" id="CHEBI:58805"/>
        <dbReference type="EC" id="2.7.7.65"/>
    </reaction>
</comment>
<dbReference type="RefSeq" id="WP_311899988.1">
    <property type="nucleotide sequence ID" value="NZ_JAUOES010000017.1"/>
</dbReference>
<dbReference type="Pfam" id="PF00990">
    <property type="entry name" value="GGDEF"/>
    <property type="match status" value="1"/>
</dbReference>
<dbReference type="InterPro" id="IPR029787">
    <property type="entry name" value="Nucleotide_cyclase"/>
</dbReference>
<protein>
    <recommendedName>
        <fullName evidence="1">diguanylate cyclase</fullName>
        <ecNumber evidence="1">2.7.7.65</ecNumber>
    </recommendedName>
</protein>
<evidence type="ECO:0000256" key="2">
    <source>
        <dbReference type="ARBA" id="ARBA00034247"/>
    </source>
</evidence>
<gene>
    <name evidence="6" type="ORF">Q4Q50_14905</name>
</gene>
<dbReference type="SUPFAM" id="SSF55073">
    <property type="entry name" value="Nucleotide cyclase"/>
    <property type="match status" value="1"/>
</dbReference>
<name>A0ABU3G1R7_9GAMM</name>
<dbReference type="SMART" id="SM00448">
    <property type="entry name" value="REC"/>
    <property type="match status" value="1"/>
</dbReference>
<dbReference type="Proteomes" id="UP001249505">
    <property type="component" value="Unassembled WGS sequence"/>
</dbReference>
<keyword evidence="6" id="KW-0548">Nucleotidyltransferase</keyword>
<dbReference type="InterPro" id="IPR050469">
    <property type="entry name" value="Diguanylate_Cyclase"/>
</dbReference>
<dbReference type="PANTHER" id="PTHR45138">
    <property type="entry name" value="REGULATORY COMPONENTS OF SENSORY TRANSDUCTION SYSTEM"/>
    <property type="match status" value="1"/>
</dbReference>
<dbReference type="InterPro" id="IPR001789">
    <property type="entry name" value="Sig_transdc_resp-reg_receiver"/>
</dbReference>
<dbReference type="InterPro" id="IPR000160">
    <property type="entry name" value="GGDEF_dom"/>
</dbReference>
<dbReference type="GO" id="GO:0052621">
    <property type="term" value="F:diguanylate cyclase activity"/>
    <property type="evidence" value="ECO:0007669"/>
    <property type="project" value="UniProtKB-EC"/>
</dbReference>
<dbReference type="Gene3D" id="3.40.50.2300">
    <property type="match status" value="1"/>
</dbReference>
<feature type="domain" description="Response regulatory" evidence="4">
    <location>
        <begin position="16"/>
        <end position="131"/>
    </location>
</feature>
<feature type="modified residue" description="4-aspartylphosphate" evidence="3">
    <location>
        <position position="64"/>
    </location>
</feature>
<dbReference type="NCBIfam" id="TIGR00254">
    <property type="entry name" value="GGDEF"/>
    <property type="match status" value="1"/>
</dbReference>
<evidence type="ECO:0000313" key="7">
    <source>
        <dbReference type="Proteomes" id="UP001249505"/>
    </source>
</evidence>
<reference evidence="6 7" key="1">
    <citation type="submission" date="2023-07" db="EMBL/GenBank/DDBJ databases">
        <title>Novel Shewanella species isolated from Baltic Sea sediments.</title>
        <authorList>
            <person name="Martin-Rodriguez A.J."/>
        </authorList>
    </citation>
    <scope>NUCLEOTIDE SEQUENCE [LARGE SCALE GENOMIC DNA]</scope>
    <source>
        <strain evidence="6 7">SP2S1-2</strain>
    </source>
</reference>
<evidence type="ECO:0000256" key="1">
    <source>
        <dbReference type="ARBA" id="ARBA00012528"/>
    </source>
</evidence>
<dbReference type="PROSITE" id="PS50887">
    <property type="entry name" value="GGDEF"/>
    <property type="match status" value="1"/>
</dbReference>
<keyword evidence="3" id="KW-0597">Phosphoprotein</keyword>
<evidence type="ECO:0000256" key="3">
    <source>
        <dbReference type="PROSITE-ProRule" id="PRU00169"/>
    </source>
</evidence>
<dbReference type="SMART" id="SM00267">
    <property type="entry name" value="GGDEF"/>
    <property type="match status" value="1"/>
</dbReference>
<keyword evidence="6" id="KW-0808">Transferase</keyword>
<accession>A0ABU3G1R7</accession>